<reference evidence="1 2" key="1">
    <citation type="submission" date="2020-03" db="EMBL/GenBank/DDBJ databases">
        <title>Salinimicrobium sp. nov, isolated from SCS.</title>
        <authorList>
            <person name="Cao W.R."/>
        </authorList>
    </citation>
    <scope>NUCLEOTIDE SEQUENCE [LARGE SCALE GENOMIC DNA]</scope>
    <source>
        <strain evidence="2">J15B91</strain>
    </source>
</reference>
<evidence type="ECO:0000313" key="2">
    <source>
        <dbReference type="Proteomes" id="UP000703674"/>
    </source>
</evidence>
<name>A0ABX1D763_9FLAO</name>
<dbReference type="GO" id="GO:0016757">
    <property type="term" value="F:glycosyltransferase activity"/>
    <property type="evidence" value="ECO:0007669"/>
    <property type="project" value="UniProtKB-KW"/>
</dbReference>
<protein>
    <submittedName>
        <fullName evidence="1">Uracil phosphoribosyltransferase</fullName>
    </submittedName>
</protein>
<sequence length="67" mass="7904">MHVHHLLEKDSIANTFISQLRDVNLQTDRMRFRRNIERLGEIMGYELSKNFSFSEQEVQTPLGQANI</sequence>
<dbReference type="EMBL" id="JAAVJR010000671">
    <property type="protein sequence ID" value="NJW54961.1"/>
    <property type="molecule type" value="Genomic_DNA"/>
</dbReference>
<dbReference type="Proteomes" id="UP000703674">
    <property type="component" value="Unassembled WGS sequence"/>
</dbReference>
<dbReference type="SUPFAM" id="SSF53271">
    <property type="entry name" value="PRTase-like"/>
    <property type="match status" value="1"/>
</dbReference>
<organism evidence="1 2">
    <name type="scientific">Salinimicrobium oceani</name>
    <dbReference type="NCBI Taxonomy" id="2722702"/>
    <lineage>
        <taxon>Bacteria</taxon>
        <taxon>Pseudomonadati</taxon>
        <taxon>Bacteroidota</taxon>
        <taxon>Flavobacteriia</taxon>
        <taxon>Flavobacteriales</taxon>
        <taxon>Flavobacteriaceae</taxon>
        <taxon>Salinimicrobium</taxon>
    </lineage>
</organism>
<dbReference type="InterPro" id="IPR029057">
    <property type="entry name" value="PRTase-like"/>
</dbReference>
<comment type="caution">
    <text evidence="1">The sequence shown here is derived from an EMBL/GenBank/DDBJ whole genome shotgun (WGS) entry which is preliminary data.</text>
</comment>
<gene>
    <name evidence="1" type="ORF">HC175_18795</name>
</gene>
<evidence type="ECO:0000313" key="1">
    <source>
        <dbReference type="EMBL" id="NJW54961.1"/>
    </source>
</evidence>
<proteinExistence type="predicted"/>
<keyword evidence="2" id="KW-1185">Reference proteome</keyword>
<dbReference type="Gene3D" id="3.40.50.2020">
    <property type="match status" value="1"/>
</dbReference>
<feature type="non-terminal residue" evidence="1">
    <location>
        <position position="67"/>
    </location>
</feature>
<keyword evidence="1" id="KW-0328">Glycosyltransferase</keyword>
<accession>A0ABX1D763</accession>
<keyword evidence="1" id="KW-0808">Transferase</keyword>